<name>A0ABQ7SFQ1_PHRPL</name>
<dbReference type="Proteomes" id="UP000826234">
    <property type="component" value="Unassembled WGS sequence"/>
</dbReference>
<comment type="caution">
    <text evidence="4">The sequence shown here is derived from an EMBL/GenBank/DDBJ whole genome shotgun (WGS) entry which is preliminary data.</text>
</comment>
<evidence type="ECO:0000313" key="4">
    <source>
        <dbReference type="EMBL" id="KAH0616139.1"/>
    </source>
</evidence>
<evidence type="ECO:0000256" key="1">
    <source>
        <dbReference type="SAM" id="MobiDB-lite"/>
    </source>
</evidence>
<feature type="region of interest" description="Disordered" evidence="1">
    <location>
        <begin position="1"/>
        <end position="65"/>
    </location>
</feature>
<proteinExistence type="predicted"/>
<sequence length="432" mass="48731">MSADPANNNPSGGGGISGQQQQQLDSGFGSGAQSPGSGCDSRARSLPEGDGEEDEEEDEEDKARAGGWSRSMLLGLLLAVAVAVAVPVLGLGLGREQAEAEEAGEEEEEERESLWGPPALLLPQSALRTVNVMHDRGTFVYEFFIQLPPQIGNVLNLLPGNTHEPVQSRRVVISHNMDKALKEVFDYSYRDYILSWYGHLSRDKGQLYHLLSEDFWEVAKQLRQRLSHIDVVKVVCNDVVKALFTHFCDLKAASFRFNSFADKSTALQISPQIWYDTGCRMEEQPRPFLLHPCLKNSNEEDRFLQACSQILVYCLLPSKDARSLSLRIVLAEILASKVLKPMVELLSDPNYINQMLLAQMEYREQVNEHHKRAYTYAPSYEEFIKLINSNSDVEFLKQLRYQIVVEIVQATTISSFPQMKRQKGRRECKAIF</sequence>
<feature type="domain" description="PXA" evidence="3">
    <location>
        <begin position="174"/>
        <end position="364"/>
    </location>
</feature>
<dbReference type="InterPro" id="IPR003114">
    <property type="entry name" value="Phox_assoc"/>
</dbReference>
<dbReference type="PANTHER" id="PTHR22775">
    <property type="entry name" value="SORTING NEXIN"/>
    <property type="match status" value="1"/>
</dbReference>
<feature type="transmembrane region" description="Helical" evidence="2">
    <location>
        <begin position="72"/>
        <end position="93"/>
    </location>
</feature>
<gene>
    <name evidence="4" type="ORF">JD844_027034</name>
</gene>
<accession>A0ABQ7SFQ1</accession>
<evidence type="ECO:0000313" key="5">
    <source>
        <dbReference type="Proteomes" id="UP000826234"/>
    </source>
</evidence>
<organism evidence="4 5">
    <name type="scientific">Phrynosoma platyrhinos</name>
    <name type="common">Desert horned lizard</name>
    <dbReference type="NCBI Taxonomy" id="52577"/>
    <lineage>
        <taxon>Eukaryota</taxon>
        <taxon>Metazoa</taxon>
        <taxon>Chordata</taxon>
        <taxon>Craniata</taxon>
        <taxon>Vertebrata</taxon>
        <taxon>Euteleostomi</taxon>
        <taxon>Lepidosauria</taxon>
        <taxon>Squamata</taxon>
        <taxon>Bifurcata</taxon>
        <taxon>Unidentata</taxon>
        <taxon>Episquamata</taxon>
        <taxon>Toxicofera</taxon>
        <taxon>Iguania</taxon>
        <taxon>Phrynosomatidae</taxon>
        <taxon>Phrynosomatinae</taxon>
        <taxon>Phrynosoma</taxon>
    </lineage>
</organism>
<protein>
    <recommendedName>
        <fullName evidence="3">PXA domain-containing protein</fullName>
    </recommendedName>
</protein>
<dbReference type="SMART" id="SM00313">
    <property type="entry name" value="PXA"/>
    <property type="match status" value="1"/>
</dbReference>
<evidence type="ECO:0000256" key="2">
    <source>
        <dbReference type="SAM" id="Phobius"/>
    </source>
</evidence>
<feature type="compositionally biased region" description="Polar residues" evidence="1">
    <location>
        <begin position="1"/>
        <end position="10"/>
    </location>
</feature>
<dbReference type="Pfam" id="PF02194">
    <property type="entry name" value="PXA"/>
    <property type="match status" value="1"/>
</dbReference>
<feature type="compositionally biased region" description="Acidic residues" evidence="1">
    <location>
        <begin position="49"/>
        <end position="60"/>
    </location>
</feature>
<evidence type="ECO:0000259" key="3">
    <source>
        <dbReference type="PROSITE" id="PS51207"/>
    </source>
</evidence>
<feature type="compositionally biased region" description="Low complexity" evidence="1">
    <location>
        <begin position="18"/>
        <end position="27"/>
    </location>
</feature>
<keyword evidence="2" id="KW-1133">Transmembrane helix</keyword>
<reference evidence="4 5" key="1">
    <citation type="journal article" date="2022" name="Gigascience">
        <title>A chromosome-level genome assembly and annotation of the desert horned lizard, Phrynosoma platyrhinos, provides insight into chromosomal rearrangements among reptiles.</title>
        <authorList>
            <person name="Koochekian N."/>
            <person name="Ascanio A."/>
            <person name="Farleigh K."/>
            <person name="Card D.C."/>
            <person name="Schield D.R."/>
            <person name="Castoe T.A."/>
            <person name="Jezkova T."/>
        </authorList>
    </citation>
    <scope>NUCLEOTIDE SEQUENCE [LARGE SCALE GENOMIC DNA]</scope>
    <source>
        <strain evidence="4">NK-2021</strain>
    </source>
</reference>
<keyword evidence="5" id="KW-1185">Reference proteome</keyword>
<dbReference type="EMBL" id="JAIPUX010005290">
    <property type="protein sequence ID" value="KAH0616139.1"/>
    <property type="molecule type" value="Genomic_DNA"/>
</dbReference>
<keyword evidence="2" id="KW-0472">Membrane</keyword>
<dbReference type="PANTHER" id="PTHR22775:SF48">
    <property type="entry name" value="SORTING NEXIN-25"/>
    <property type="match status" value="1"/>
</dbReference>
<dbReference type="PROSITE" id="PS51207">
    <property type="entry name" value="PXA"/>
    <property type="match status" value="1"/>
</dbReference>
<keyword evidence="2" id="KW-0812">Transmembrane</keyword>